<dbReference type="CDD" id="cd00103">
    <property type="entry name" value="IRF"/>
    <property type="match status" value="1"/>
</dbReference>
<evidence type="ECO:0000259" key="9">
    <source>
        <dbReference type="PROSITE" id="PS51507"/>
    </source>
</evidence>
<organism evidence="10 11">
    <name type="scientific">Channa striata</name>
    <name type="common">Snakehead murrel</name>
    <name type="synonym">Ophicephalus striatus</name>
    <dbReference type="NCBI Taxonomy" id="64152"/>
    <lineage>
        <taxon>Eukaryota</taxon>
        <taxon>Metazoa</taxon>
        <taxon>Chordata</taxon>
        <taxon>Craniata</taxon>
        <taxon>Vertebrata</taxon>
        <taxon>Euteleostomi</taxon>
        <taxon>Actinopterygii</taxon>
        <taxon>Neopterygii</taxon>
        <taxon>Teleostei</taxon>
        <taxon>Neoteleostei</taxon>
        <taxon>Acanthomorphata</taxon>
        <taxon>Anabantaria</taxon>
        <taxon>Anabantiformes</taxon>
        <taxon>Channoidei</taxon>
        <taxon>Channidae</taxon>
        <taxon>Channa</taxon>
    </lineage>
</organism>
<feature type="domain" description="IRF tryptophan pentad repeat" evidence="9">
    <location>
        <begin position="90"/>
        <end position="198"/>
    </location>
</feature>
<dbReference type="Pfam" id="PF00605">
    <property type="entry name" value="IRF"/>
    <property type="match status" value="1"/>
</dbReference>
<evidence type="ECO:0000256" key="6">
    <source>
        <dbReference type="ARBA" id="ARBA00023125"/>
    </source>
</evidence>
<evidence type="ECO:0000256" key="1">
    <source>
        <dbReference type="ARBA" id="ARBA00004123"/>
    </source>
</evidence>
<sequence length="572" mass="64156">MRQGPGAPAWAAERDPGLGKVDPGSGAFPWAGENHPGPGALYWAVERDPGLGSLSPAQKYGVKLLASLSLKYKTIFISAFSPTMSVQPRRIRLKPWLLAQVNSGRYPGLQWLSPEHRLFQIPWKHATRHTPMSDEENTIFKAWALETGKYQEGVDEPDPAKWKANLRCALNKSREFQLKYDGTKETPVQPYKIYEVCEQPGSADGVDDDDDEMPNLMDLSITPRISDSPSYNYFSLTSNGTFGSPHVIPVPLLPDRVLPLTSELSVTSDHSMNADLQTVDQRSFVHPAELPNGLQALNTLPPSAASASSGLDMMTNSSMVAIQEHQNEPSCKYDLLSSVPLTDLDLKFQYRGRTVGSLTVSNPQGCRLYYGHLEPTPEQVDLFGPVFLQQVRFPVTSDIQNQKQRFYTDALLDVMDRGLILEIWEQDIYAIRLCQCKVFWTGPGMPDQGPPNPLEREKKVKVFSLNEFLQGLILFQKGEAPNPPPFEIYFCFGEDWPDKKPKEKKLIMVQVVPVVARILTEMFSGELSWSTDSIRLQISNPDVKDQTVEQFKELQRLLQSQHIQGPWTASVP</sequence>
<dbReference type="Pfam" id="PF10401">
    <property type="entry name" value="IRF-3"/>
    <property type="match status" value="1"/>
</dbReference>
<reference evidence="10" key="1">
    <citation type="submission" date="2023-07" db="EMBL/GenBank/DDBJ databases">
        <title>Chromosome-level Genome Assembly of Striped Snakehead (Channa striata).</title>
        <authorList>
            <person name="Liu H."/>
        </authorList>
    </citation>
    <scope>NUCLEOTIDE SEQUENCE</scope>
    <source>
        <strain evidence="10">Gz</strain>
        <tissue evidence="10">Muscle</tissue>
    </source>
</reference>
<gene>
    <name evidence="10" type="ORF">Q5P01_003898</name>
</gene>
<dbReference type="InterPro" id="IPR036388">
    <property type="entry name" value="WH-like_DNA-bd_sf"/>
</dbReference>
<dbReference type="AlphaFoldDB" id="A0AA88NGS4"/>
<dbReference type="InterPro" id="IPR017855">
    <property type="entry name" value="SMAD-like_dom_sf"/>
</dbReference>
<accession>A0AA88NGS4</accession>
<evidence type="ECO:0000313" key="11">
    <source>
        <dbReference type="Proteomes" id="UP001187415"/>
    </source>
</evidence>
<dbReference type="Gene3D" id="1.10.10.10">
    <property type="entry name" value="Winged helix-like DNA-binding domain superfamily/Winged helix DNA-binding domain"/>
    <property type="match status" value="1"/>
</dbReference>
<dbReference type="FunFam" id="1.10.10.10:FF:000093">
    <property type="entry name" value="Putative interferon regulatory factor 6"/>
    <property type="match status" value="1"/>
</dbReference>
<keyword evidence="7" id="KW-0804">Transcription</keyword>
<keyword evidence="4" id="KW-0832">Ubl conjugation</keyword>
<dbReference type="FunFam" id="2.60.200.10:FF:000003">
    <property type="entry name" value="Interferon regulatory factor 5"/>
    <property type="match status" value="1"/>
</dbReference>
<dbReference type="PROSITE" id="PS51507">
    <property type="entry name" value="IRF_2"/>
    <property type="match status" value="1"/>
</dbReference>
<dbReference type="SUPFAM" id="SSF46785">
    <property type="entry name" value="Winged helix' DNA-binding domain"/>
    <property type="match status" value="1"/>
</dbReference>
<evidence type="ECO:0000256" key="7">
    <source>
        <dbReference type="ARBA" id="ARBA00023163"/>
    </source>
</evidence>
<dbReference type="SUPFAM" id="SSF49879">
    <property type="entry name" value="SMAD/FHA domain"/>
    <property type="match status" value="1"/>
</dbReference>
<keyword evidence="11" id="KW-1185">Reference proteome</keyword>
<evidence type="ECO:0000313" key="10">
    <source>
        <dbReference type="EMBL" id="KAK2859278.1"/>
    </source>
</evidence>
<evidence type="ECO:0000256" key="8">
    <source>
        <dbReference type="ARBA" id="ARBA00023242"/>
    </source>
</evidence>
<dbReference type="SMART" id="SM01243">
    <property type="entry name" value="IRF-3"/>
    <property type="match status" value="1"/>
</dbReference>
<protein>
    <recommendedName>
        <fullName evidence="9">IRF tryptophan pentad repeat domain-containing protein</fullName>
    </recommendedName>
</protein>
<comment type="caution">
    <text evidence="10">The sequence shown here is derived from an EMBL/GenBank/DDBJ whole genome shotgun (WGS) entry which is preliminary data.</text>
</comment>
<dbReference type="InterPro" id="IPR001346">
    <property type="entry name" value="Interferon_reg_fact_DNA-bd_dom"/>
</dbReference>
<keyword evidence="8" id="KW-0539">Nucleus</keyword>
<dbReference type="GO" id="GO:0000981">
    <property type="term" value="F:DNA-binding transcription factor activity, RNA polymerase II-specific"/>
    <property type="evidence" value="ECO:0007669"/>
    <property type="project" value="TreeGrafter"/>
</dbReference>
<dbReference type="GO" id="GO:0005737">
    <property type="term" value="C:cytoplasm"/>
    <property type="evidence" value="ECO:0007669"/>
    <property type="project" value="UniProtKB-SubCell"/>
</dbReference>
<dbReference type="InterPro" id="IPR036390">
    <property type="entry name" value="WH_DNA-bd_sf"/>
</dbReference>
<dbReference type="Proteomes" id="UP001187415">
    <property type="component" value="Unassembled WGS sequence"/>
</dbReference>
<keyword evidence="3" id="KW-0963">Cytoplasm</keyword>
<dbReference type="Gene3D" id="2.60.200.10">
    <property type="match status" value="1"/>
</dbReference>
<dbReference type="GO" id="GO:0000978">
    <property type="term" value="F:RNA polymerase II cis-regulatory region sequence-specific DNA binding"/>
    <property type="evidence" value="ECO:0007669"/>
    <property type="project" value="TreeGrafter"/>
</dbReference>
<name>A0AA88NGS4_CHASR</name>
<evidence type="ECO:0000256" key="3">
    <source>
        <dbReference type="ARBA" id="ARBA00022490"/>
    </source>
</evidence>
<dbReference type="InterPro" id="IPR019471">
    <property type="entry name" value="Interferon_reg_factor-3"/>
</dbReference>
<dbReference type="SMART" id="SM00348">
    <property type="entry name" value="IRF"/>
    <property type="match status" value="1"/>
</dbReference>
<keyword evidence="5" id="KW-0805">Transcription regulation</keyword>
<comment type="subcellular location">
    <subcellularLocation>
        <location evidence="2">Cytoplasm</location>
    </subcellularLocation>
    <subcellularLocation>
        <location evidence="1">Nucleus</location>
    </subcellularLocation>
</comment>
<dbReference type="GO" id="GO:0005634">
    <property type="term" value="C:nucleus"/>
    <property type="evidence" value="ECO:0007669"/>
    <property type="project" value="UniProtKB-SubCell"/>
</dbReference>
<dbReference type="PANTHER" id="PTHR11949">
    <property type="entry name" value="INTERFERON REGULATORY FACTOR"/>
    <property type="match status" value="1"/>
</dbReference>
<proteinExistence type="predicted"/>
<dbReference type="GO" id="GO:0045944">
    <property type="term" value="P:positive regulation of transcription by RNA polymerase II"/>
    <property type="evidence" value="ECO:0007669"/>
    <property type="project" value="UniProtKB-ARBA"/>
</dbReference>
<dbReference type="GO" id="GO:0002376">
    <property type="term" value="P:immune system process"/>
    <property type="evidence" value="ECO:0007669"/>
    <property type="project" value="TreeGrafter"/>
</dbReference>
<keyword evidence="6" id="KW-0238">DNA-binding</keyword>
<evidence type="ECO:0000256" key="4">
    <source>
        <dbReference type="ARBA" id="ARBA00022843"/>
    </source>
</evidence>
<evidence type="ECO:0000256" key="5">
    <source>
        <dbReference type="ARBA" id="ARBA00023015"/>
    </source>
</evidence>
<dbReference type="PANTHER" id="PTHR11949:SF10">
    <property type="entry name" value="INTERFERON REGULATORY FACTOR 5"/>
    <property type="match status" value="1"/>
</dbReference>
<dbReference type="InterPro" id="IPR008984">
    <property type="entry name" value="SMAD_FHA_dom_sf"/>
</dbReference>
<dbReference type="EMBL" id="JAUPFM010000002">
    <property type="protein sequence ID" value="KAK2859278.1"/>
    <property type="molecule type" value="Genomic_DNA"/>
</dbReference>
<dbReference type="PRINTS" id="PR00267">
    <property type="entry name" value="INTFRNREGFCT"/>
</dbReference>
<evidence type="ECO:0000256" key="2">
    <source>
        <dbReference type="ARBA" id="ARBA00004496"/>
    </source>
</evidence>